<dbReference type="Proteomes" id="UP001244341">
    <property type="component" value="Chromosome 3b"/>
</dbReference>
<evidence type="ECO:0008006" key="3">
    <source>
        <dbReference type="Google" id="ProtNLM"/>
    </source>
</evidence>
<evidence type="ECO:0000313" key="1">
    <source>
        <dbReference type="EMBL" id="WIA11540.1"/>
    </source>
</evidence>
<accession>A0ABY8TRD0</accession>
<dbReference type="SUPFAM" id="SSF55961">
    <property type="entry name" value="Bet v1-like"/>
    <property type="match status" value="1"/>
</dbReference>
<keyword evidence="2" id="KW-1185">Reference proteome</keyword>
<evidence type="ECO:0000313" key="2">
    <source>
        <dbReference type="Proteomes" id="UP001244341"/>
    </source>
</evidence>
<reference evidence="1 2" key="1">
    <citation type="submission" date="2023-05" db="EMBL/GenBank/DDBJ databases">
        <title>A 100% complete, gapless, phased diploid assembly of the Scenedesmus obliquus UTEX 3031 genome.</title>
        <authorList>
            <person name="Biondi T.C."/>
            <person name="Hanschen E.R."/>
            <person name="Kwon T."/>
            <person name="Eng W."/>
            <person name="Kruse C.P.S."/>
            <person name="Koehler S.I."/>
            <person name="Kunde Y."/>
            <person name="Gleasner C.D."/>
            <person name="You Mak K.T."/>
            <person name="Polle J."/>
            <person name="Hovde B.T."/>
            <person name="Starkenburg S.R."/>
        </authorList>
    </citation>
    <scope>NUCLEOTIDE SEQUENCE [LARGE SCALE GENOMIC DNA]</scope>
    <source>
        <strain evidence="1 2">DOE0152z</strain>
    </source>
</reference>
<gene>
    <name evidence="1" type="ORF">OEZ85_011650</name>
</gene>
<dbReference type="Gene3D" id="3.30.530.20">
    <property type="match status" value="1"/>
</dbReference>
<sequence length="199" mass="22673">MQQQQDVQVRGARGPCGEYGAIGVVELKQDAKQVFEFMRRVEEQPSWNPGVKLSQIVNRVANTIHVKQVLNWSFLALRGDFNMNLAMHEEPQQLRIRTELLQGSMMRRFSSSVGVTRTGPGACRLTMDLYMQPAVPVPFGIRAMVGHQVRRQLHGVMEKIKSTVENEQPRRRSFAERCCDMSLLQDALRSHPLDISVWG</sequence>
<dbReference type="EMBL" id="CP126210">
    <property type="protein sequence ID" value="WIA11540.1"/>
    <property type="molecule type" value="Genomic_DNA"/>
</dbReference>
<organism evidence="1 2">
    <name type="scientific">Tetradesmus obliquus</name>
    <name type="common">Green alga</name>
    <name type="synonym">Acutodesmus obliquus</name>
    <dbReference type="NCBI Taxonomy" id="3088"/>
    <lineage>
        <taxon>Eukaryota</taxon>
        <taxon>Viridiplantae</taxon>
        <taxon>Chlorophyta</taxon>
        <taxon>core chlorophytes</taxon>
        <taxon>Chlorophyceae</taxon>
        <taxon>CS clade</taxon>
        <taxon>Sphaeropleales</taxon>
        <taxon>Scenedesmaceae</taxon>
        <taxon>Tetradesmus</taxon>
    </lineage>
</organism>
<name>A0ABY8TRD0_TETOB</name>
<dbReference type="InterPro" id="IPR019587">
    <property type="entry name" value="Polyketide_cyclase/dehydratase"/>
</dbReference>
<dbReference type="Pfam" id="PF10604">
    <property type="entry name" value="Polyketide_cyc2"/>
    <property type="match status" value="1"/>
</dbReference>
<proteinExistence type="predicted"/>
<protein>
    <recommendedName>
        <fullName evidence="3">Coenzyme Q-binding protein COQ10 START domain-containing protein</fullName>
    </recommendedName>
</protein>
<dbReference type="CDD" id="cd07812">
    <property type="entry name" value="SRPBCC"/>
    <property type="match status" value="1"/>
</dbReference>
<dbReference type="InterPro" id="IPR023393">
    <property type="entry name" value="START-like_dom_sf"/>
</dbReference>